<dbReference type="PANTHER" id="PTHR14790">
    <property type="entry name" value="RECQ-MEDIATED GENOME INSTABILITY PROTEIN 1 RMI1"/>
    <property type="match status" value="1"/>
</dbReference>
<keyword evidence="6" id="KW-1185">Reference proteome</keyword>
<dbReference type="Gene3D" id="2.40.50.770">
    <property type="entry name" value="RecQ-mediated genome instability protein Rmi1, C-terminal domain"/>
    <property type="match status" value="1"/>
</dbReference>
<dbReference type="STRING" id="535722.E4UZT8"/>
<proteinExistence type="inferred from homology"/>
<comment type="similarity">
    <text evidence="1">Belongs to the RMI1 family.</text>
</comment>
<dbReference type="OMA" id="MTSPDQI"/>
<dbReference type="GO" id="GO:0031422">
    <property type="term" value="C:RecQ family helicase-topoisomerase III complex"/>
    <property type="evidence" value="ECO:0007669"/>
    <property type="project" value="TreeGrafter"/>
</dbReference>
<dbReference type="InterPro" id="IPR049363">
    <property type="entry name" value="RMI1_N"/>
</dbReference>
<evidence type="ECO:0000313" key="6">
    <source>
        <dbReference type="Proteomes" id="UP000002669"/>
    </source>
</evidence>
<evidence type="ECO:0000259" key="3">
    <source>
        <dbReference type="Pfam" id="PF08585"/>
    </source>
</evidence>
<dbReference type="GO" id="GO:0016604">
    <property type="term" value="C:nuclear body"/>
    <property type="evidence" value="ECO:0007669"/>
    <property type="project" value="TreeGrafter"/>
</dbReference>
<dbReference type="AlphaFoldDB" id="E4UZT8"/>
<dbReference type="eggNOG" id="KOG3683">
    <property type="taxonomic scope" value="Eukaryota"/>
</dbReference>
<dbReference type="RefSeq" id="XP_003171329.1">
    <property type="nucleotide sequence ID" value="XM_003171281.1"/>
</dbReference>
<evidence type="ECO:0000256" key="2">
    <source>
        <dbReference type="ARBA" id="ARBA00018987"/>
    </source>
</evidence>
<dbReference type="InterPro" id="IPR013894">
    <property type="entry name" value="RMI1_OB"/>
</dbReference>
<dbReference type="EMBL" id="DS989826">
    <property type="protein sequence ID" value="EFR02875.1"/>
    <property type="molecule type" value="Genomic_DNA"/>
</dbReference>
<dbReference type="PANTHER" id="PTHR14790:SF15">
    <property type="entry name" value="RECQ-MEDIATED GENOME INSTABILITY PROTEIN 1"/>
    <property type="match status" value="1"/>
</dbReference>
<reference evidence="6" key="1">
    <citation type="journal article" date="2012" name="MBio">
        <title>Comparative genome analysis of Trichophyton rubrum and related dermatophytes reveals candidate genes involved in infection.</title>
        <authorList>
            <person name="Martinez D.A."/>
            <person name="Oliver B.G."/>
            <person name="Graeser Y."/>
            <person name="Goldberg J.M."/>
            <person name="Li W."/>
            <person name="Martinez-Rossi N.M."/>
            <person name="Monod M."/>
            <person name="Shelest E."/>
            <person name="Barton R.C."/>
            <person name="Birch E."/>
            <person name="Brakhage A.A."/>
            <person name="Chen Z."/>
            <person name="Gurr S.J."/>
            <person name="Heiman D."/>
            <person name="Heitman J."/>
            <person name="Kosti I."/>
            <person name="Rossi A."/>
            <person name="Saif S."/>
            <person name="Samalova M."/>
            <person name="Saunders C.W."/>
            <person name="Shea T."/>
            <person name="Summerbell R.C."/>
            <person name="Xu J."/>
            <person name="Young S."/>
            <person name="Zeng Q."/>
            <person name="Birren B.W."/>
            <person name="Cuomo C.A."/>
            <person name="White T.C."/>
        </authorList>
    </citation>
    <scope>NUCLEOTIDE SEQUENCE [LARGE SCALE GENOMIC DNA]</scope>
    <source>
        <strain evidence="6">ATCC MYA-4604 / CBS 118893</strain>
    </source>
</reference>
<name>E4UZT8_ARTGP</name>
<dbReference type="Proteomes" id="UP000002669">
    <property type="component" value="Unassembled WGS sequence"/>
</dbReference>
<protein>
    <recommendedName>
        <fullName evidence="2">RecQ-mediated genome instability protein 1</fullName>
    </recommendedName>
</protein>
<evidence type="ECO:0000313" key="5">
    <source>
        <dbReference type="EMBL" id="EFR02875.1"/>
    </source>
</evidence>
<dbReference type="GO" id="GO:0000712">
    <property type="term" value="P:resolution of meiotic recombination intermediates"/>
    <property type="evidence" value="ECO:0007669"/>
    <property type="project" value="TreeGrafter"/>
</dbReference>
<evidence type="ECO:0000256" key="1">
    <source>
        <dbReference type="ARBA" id="ARBA00006395"/>
    </source>
</evidence>
<dbReference type="SMART" id="SM01161">
    <property type="entry name" value="DUF1767"/>
    <property type="match status" value="1"/>
</dbReference>
<dbReference type="Pfam" id="PF08585">
    <property type="entry name" value="RMI1_N_C"/>
    <property type="match status" value="1"/>
</dbReference>
<gene>
    <name evidence="5" type="ORF">MGYG_05876</name>
</gene>
<accession>E4UZT8</accession>
<dbReference type="VEuPathDB" id="FungiDB:MGYG_05876"/>
<dbReference type="OrthoDB" id="341511at2759"/>
<sequence>MAPDPHTYIRDHLLNTKSLPVSEVWLSEFLSAQRPGTTPLAALTQTALFRLLASDFTNSLEIPSSNLRQVLPTDVTDPSIKERCISGPVPVQIFDIEDIGTSIWSQVEAIERIERGESIRGREVIRTVPQAAEVEEGISTMNTTNAIGRQSAPSASSGEHAKLGGPHRLILQDCKGTKVTAIELKPLDAIKIGETAIGTKLLITNAIVARGMALLDPECVTILGGKIEGLDSQWKAGRKRRLLSALNPPENTGSA</sequence>
<dbReference type="HOGENOM" id="CLU_093893_0_0_1"/>
<dbReference type="InParanoid" id="E4UZT8"/>
<dbReference type="GeneID" id="10026577"/>
<feature type="domain" description="RMI1 N-terminal" evidence="4">
    <location>
        <begin position="13"/>
        <end position="59"/>
    </location>
</feature>
<dbReference type="InterPro" id="IPR042470">
    <property type="entry name" value="RMI1_N_C_sf"/>
</dbReference>
<dbReference type="Pfam" id="PF21000">
    <property type="entry name" value="RMI1_N_N"/>
    <property type="match status" value="1"/>
</dbReference>
<evidence type="ECO:0000259" key="4">
    <source>
        <dbReference type="Pfam" id="PF21000"/>
    </source>
</evidence>
<feature type="domain" description="RecQ mediated genome instability protein 1 OB-fold" evidence="3">
    <location>
        <begin position="72"/>
        <end position="238"/>
    </location>
</feature>
<dbReference type="GO" id="GO:0000724">
    <property type="term" value="P:double-strand break repair via homologous recombination"/>
    <property type="evidence" value="ECO:0007669"/>
    <property type="project" value="TreeGrafter"/>
</dbReference>
<organism evidence="6">
    <name type="scientific">Arthroderma gypseum (strain ATCC MYA-4604 / CBS 118893)</name>
    <name type="common">Microsporum gypseum</name>
    <dbReference type="NCBI Taxonomy" id="535722"/>
    <lineage>
        <taxon>Eukaryota</taxon>
        <taxon>Fungi</taxon>
        <taxon>Dikarya</taxon>
        <taxon>Ascomycota</taxon>
        <taxon>Pezizomycotina</taxon>
        <taxon>Eurotiomycetes</taxon>
        <taxon>Eurotiomycetidae</taxon>
        <taxon>Onygenales</taxon>
        <taxon>Arthrodermataceae</taxon>
        <taxon>Nannizzia</taxon>
    </lineage>
</organism>